<dbReference type="RefSeq" id="WP_100043390.1">
    <property type="nucleotide sequence ID" value="NZ_LT630003.1"/>
</dbReference>
<protein>
    <submittedName>
        <fullName evidence="1">Uncharacterized protein</fullName>
    </submittedName>
</protein>
<proteinExistence type="predicted"/>
<name>A0ABY1CGP3_9FIRM</name>
<gene>
    <name evidence="1" type="ORF">SAMN02745906_4188</name>
</gene>
<sequence>MSYEINIIAINQDKPIQQPFFNSSILLHNEKENIDISRYVEIWPFFSATKGILYSLVVEMNEGYYSAFPLCDSDFDVSLPEDMLLIKVLEEERENLTAFIIKETYYKDFVKLVKFLIENAPNKRILFQTRYQGGDKELVIGVIKWTEFLTMLAQKQIFFNICYIIEED</sequence>
<organism evidence="1 2">
    <name type="scientific">Lacrimispora sphenoides JCM 1415</name>
    <dbReference type="NCBI Taxonomy" id="1297793"/>
    <lineage>
        <taxon>Bacteria</taxon>
        <taxon>Bacillati</taxon>
        <taxon>Bacillota</taxon>
        <taxon>Clostridia</taxon>
        <taxon>Lachnospirales</taxon>
        <taxon>Lachnospiraceae</taxon>
        <taxon>Lacrimispora</taxon>
    </lineage>
</organism>
<evidence type="ECO:0000313" key="2">
    <source>
        <dbReference type="Proteomes" id="UP000198970"/>
    </source>
</evidence>
<dbReference type="Proteomes" id="UP000198970">
    <property type="component" value="Chromosome I"/>
</dbReference>
<evidence type="ECO:0000313" key="1">
    <source>
        <dbReference type="EMBL" id="SEU03411.1"/>
    </source>
</evidence>
<reference evidence="1 2" key="1">
    <citation type="submission" date="2016-10" db="EMBL/GenBank/DDBJ databases">
        <authorList>
            <person name="Varghese N."/>
            <person name="Submissions S."/>
        </authorList>
    </citation>
    <scope>NUCLEOTIDE SEQUENCE [LARGE SCALE GENOMIC DNA]</scope>
    <source>
        <strain evidence="1 2">ATCC 19403</strain>
    </source>
</reference>
<accession>A0ABY1CGP3</accession>
<keyword evidence="2" id="KW-1185">Reference proteome</keyword>
<dbReference type="EMBL" id="LT630003">
    <property type="protein sequence ID" value="SEU03411.1"/>
    <property type="molecule type" value="Genomic_DNA"/>
</dbReference>